<dbReference type="AlphaFoldDB" id="A0AA38C3V0"/>
<accession>A0AA38C3V0</accession>
<evidence type="ECO:0000313" key="2">
    <source>
        <dbReference type="Proteomes" id="UP000824469"/>
    </source>
</evidence>
<reference evidence="1 2" key="1">
    <citation type="journal article" date="2021" name="Nat. Plants">
        <title>The Taxus genome provides insights into paclitaxel biosynthesis.</title>
        <authorList>
            <person name="Xiong X."/>
            <person name="Gou J."/>
            <person name="Liao Q."/>
            <person name="Li Y."/>
            <person name="Zhou Q."/>
            <person name="Bi G."/>
            <person name="Li C."/>
            <person name="Du R."/>
            <person name="Wang X."/>
            <person name="Sun T."/>
            <person name="Guo L."/>
            <person name="Liang H."/>
            <person name="Lu P."/>
            <person name="Wu Y."/>
            <person name="Zhang Z."/>
            <person name="Ro D.K."/>
            <person name="Shang Y."/>
            <person name="Huang S."/>
            <person name="Yan J."/>
        </authorList>
    </citation>
    <scope>NUCLEOTIDE SEQUENCE [LARGE SCALE GENOMIC DNA]</scope>
    <source>
        <strain evidence="1">Ta-2019</strain>
    </source>
</reference>
<feature type="non-terminal residue" evidence="1">
    <location>
        <position position="1"/>
    </location>
</feature>
<feature type="non-terminal residue" evidence="1">
    <location>
        <position position="72"/>
    </location>
</feature>
<dbReference type="Proteomes" id="UP000824469">
    <property type="component" value="Unassembled WGS sequence"/>
</dbReference>
<dbReference type="EMBL" id="JAHRHJ020003813">
    <property type="protein sequence ID" value="KAH9289834.1"/>
    <property type="molecule type" value="Genomic_DNA"/>
</dbReference>
<proteinExistence type="predicted"/>
<organism evidence="1 2">
    <name type="scientific">Taxus chinensis</name>
    <name type="common">Chinese yew</name>
    <name type="synonym">Taxus wallichiana var. chinensis</name>
    <dbReference type="NCBI Taxonomy" id="29808"/>
    <lineage>
        <taxon>Eukaryota</taxon>
        <taxon>Viridiplantae</taxon>
        <taxon>Streptophyta</taxon>
        <taxon>Embryophyta</taxon>
        <taxon>Tracheophyta</taxon>
        <taxon>Spermatophyta</taxon>
        <taxon>Pinopsida</taxon>
        <taxon>Pinidae</taxon>
        <taxon>Conifers II</taxon>
        <taxon>Cupressales</taxon>
        <taxon>Taxaceae</taxon>
        <taxon>Taxus</taxon>
    </lineage>
</organism>
<keyword evidence="2" id="KW-1185">Reference proteome</keyword>
<sequence>NRVWDNIECFDAFSIKVALRDYNHKYDSLDMFSFLLLPLPKFKQDKYTIKIVYCPSVPDNSAHWQVFNDDQQ</sequence>
<evidence type="ECO:0000313" key="1">
    <source>
        <dbReference type="EMBL" id="KAH9289834.1"/>
    </source>
</evidence>
<name>A0AA38C3V0_TAXCH</name>
<comment type="caution">
    <text evidence="1">The sequence shown here is derived from an EMBL/GenBank/DDBJ whole genome shotgun (WGS) entry which is preliminary data.</text>
</comment>
<protein>
    <submittedName>
        <fullName evidence="1">Uncharacterized protein</fullName>
    </submittedName>
</protein>
<gene>
    <name evidence="1" type="ORF">KI387_033951</name>
</gene>